<feature type="chain" id="PRO_5041947206" evidence="3">
    <location>
        <begin position="21"/>
        <end position="160"/>
    </location>
</feature>
<dbReference type="Pfam" id="PF01190">
    <property type="entry name" value="Pollen_Ole_e_1"/>
    <property type="match status" value="1"/>
</dbReference>
<dbReference type="InterPro" id="IPR006041">
    <property type="entry name" value="Pollen_Ole_e1_allergen"/>
</dbReference>
<sequence>MASRLTLLFLLCALPALVTAIRHERNPFLVEGRVFCDTCRAGFETSASTYIPGAKVIVECKDRTTMELRYTKEGTTDSTGTYKITVNEDHEDQICDCKLLSSPDTNCKTAAPGRDQARVILTRYNGIASNNRYANAMGFMKEEALSGCTEILKQYQEFDD</sequence>
<dbReference type="KEGG" id="qsa:O6P43_019675"/>
<organism evidence="4 5">
    <name type="scientific">Quillaja saponaria</name>
    <name type="common">Soap bark tree</name>
    <dbReference type="NCBI Taxonomy" id="32244"/>
    <lineage>
        <taxon>Eukaryota</taxon>
        <taxon>Viridiplantae</taxon>
        <taxon>Streptophyta</taxon>
        <taxon>Embryophyta</taxon>
        <taxon>Tracheophyta</taxon>
        <taxon>Spermatophyta</taxon>
        <taxon>Magnoliopsida</taxon>
        <taxon>eudicotyledons</taxon>
        <taxon>Gunneridae</taxon>
        <taxon>Pentapetalae</taxon>
        <taxon>rosids</taxon>
        <taxon>fabids</taxon>
        <taxon>Fabales</taxon>
        <taxon>Quillajaceae</taxon>
        <taxon>Quillaja</taxon>
    </lineage>
</organism>
<evidence type="ECO:0000256" key="1">
    <source>
        <dbReference type="ARBA" id="ARBA00010049"/>
    </source>
</evidence>
<evidence type="ECO:0000256" key="3">
    <source>
        <dbReference type="SAM" id="SignalP"/>
    </source>
</evidence>
<evidence type="ECO:0000313" key="5">
    <source>
        <dbReference type="Proteomes" id="UP001163823"/>
    </source>
</evidence>
<protein>
    <submittedName>
        <fullName evidence="4">Pollen-specific protein</fullName>
    </submittedName>
</protein>
<evidence type="ECO:0000256" key="2">
    <source>
        <dbReference type="ARBA" id="ARBA00023157"/>
    </source>
</evidence>
<accession>A0AAD7LJ03</accession>
<name>A0AAD7LJ03_QUISA</name>
<dbReference type="Proteomes" id="UP001163823">
    <property type="component" value="Chromosome 8"/>
</dbReference>
<keyword evidence="5" id="KW-1185">Reference proteome</keyword>
<keyword evidence="3" id="KW-0732">Signal</keyword>
<proteinExistence type="inferred from homology"/>
<feature type="signal peptide" evidence="3">
    <location>
        <begin position="1"/>
        <end position="20"/>
    </location>
</feature>
<comment type="similarity">
    <text evidence="1">Belongs to the Ole e I family.</text>
</comment>
<comment type="caution">
    <text evidence="4">The sequence shown here is derived from an EMBL/GenBank/DDBJ whole genome shotgun (WGS) entry which is preliminary data.</text>
</comment>
<dbReference type="EMBL" id="JARAOO010000008">
    <property type="protein sequence ID" value="KAJ7959046.1"/>
    <property type="molecule type" value="Genomic_DNA"/>
</dbReference>
<evidence type="ECO:0000313" key="4">
    <source>
        <dbReference type="EMBL" id="KAJ7959046.1"/>
    </source>
</evidence>
<dbReference type="AlphaFoldDB" id="A0AAD7LJ03"/>
<dbReference type="PANTHER" id="PTHR31614">
    <property type="entry name" value="PROTEIN DOWNSTREAM OF FLC-RELATED"/>
    <property type="match status" value="1"/>
</dbReference>
<keyword evidence="2" id="KW-1015">Disulfide bond</keyword>
<reference evidence="4" key="1">
    <citation type="journal article" date="2023" name="Science">
        <title>Elucidation of the pathway for biosynthesis of saponin adjuvants from the soapbark tree.</title>
        <authorList>
            <person name="Reed J."/>
            <person name="Orme A."/>
            <person name="El-Demerdash A."/>
            <person name="Owen C."/>
            <person name="Martin L.B.B."/>
            <person name="Misra R.C."/>
            <person name="Kikuchi S."/>
            <person name="Rejzek M."/>
            <person name="Martin A.C."/>
            <person name="Harkess A."/>
            <person name="Leebens-Mack J."/>
            <person name="Louveau T."/>
            <person name="Stephenson M.J."/>
            <person name="Osbourn A."/>
        </authorList>
    </citation>
    <scope>NUCLEOTIDE SEQUENCE</scope>
    <source>
        <strain evidence="4">S10</strain>
    </source>
</reference>
<dbReference type="PANTHER" id="PTHR31614:SF5">
    <property type="entry name" value="ALLERGEN-LIKE PROTEIN BRSN20"/>
    <property type="match status" value="1"/>
</dbReference>
<gene>
    <name evidence="4" type="ORF">O6P43_019675</name>
</gene>